<feature type="non-terminal residue" evidence="2">
    <location>
        <position position="186"/>
    </location>
</feature>
<dbReference type="Gene3D" id="3.40.50.150">
    <property type="entry name" value="Vaccinia Virus protein VP39"/>
    <property type="match status" value="1"/>
</dbReference>
<evidence type="ECO:0000313" key="2">
    <source>
        <dbReference type="EMBL" id="GAH65067.1"/>
    </source>
</evidence>
<dbReference type="EMBL" id="BARU01029277">
    <property type="protein sequence ID" value="GAH65067.1"/>
    <property type="molecule type" value="Genomic_DNA"/>
</dbReference>
<dbReference type="SUPFAM" id="SSF53335">
    <property type="entry name" value="S-adenosyl-L-methionine-dependent methyltransferases"/>
    <property type="match status" value="1"/>
</dbReference>
<dbReference type="AlphaFoldDB" id="X1H6Q2"/>
<dbReference type="InterPro" id="IPR029063">
    <property type="entry name" value="SAM-dependent_MTases_sf"/>
</dbReference>
<dbReference type="PANTHER" id="PTHR43861">
    <property type="entry name" value="TRANS-ACONITATE 2-METHYLTRANSFERASE-RELATED"/>
    <property type="match status" value="1"/>
</dbReference>
<sequence length="186" mass="21068">MSEYKFKQVDFENPSALFILEDILKGFIGCPLLYNPYFKTYGLKGGEKVLDFGCGGGAGSKCLAKFLTVDGHLTCVDISDYWIKKARQRIRNYSNVECKAGDIRKLDMTQYSFDVISIFHVLHDIAPQDRQGTVNTLSRLLNANGTIFIREPIKESHGMPVVEIRTLFSNAGLKEIEHMETKSEYK</sequence>
<accession>X1H6Q2</accession>
<proteinExistence type="predicted"/>
<protein>
    <recommendedName>
        <fullName evidence="1">Methyltransferase domain-containing protein</fullName>
    </recommendedName>
</protein>
<feature type="domain" description="Methyltransferase" evidence="1">
    <location>
        <begin position="44"/>
        <end position="153"/>
    </location>
</feature>
<name>X1H6Q2_9ZZZZ</name>
<dbReference type="Pfam" id="PF13847">
    <property type="entry name" value="Methyltransf_31"/>
    <property type="match status" value="1"/>
</dbReference>
<dbReference type="InterPro" id="IPR025714">
    <property type="entry name" value="Methyltranfer_dom"/>
</dbReference>
<dbReference type="CDD" id="cd02440">
    <property type="entry name" value="AdoMet_MTases"/>
    <property type="match status" value="1"/>
</dbReference>
<comment type="caution">
    <text evidence="2">The sequence shown here is derived from an EMBL/GenBank/DDBJ whole genome shotgun (WGS) entry which is preliminary data.</text>
</comment>
<evidence type="ECO:0000259" key="1">
    <source>
        <dbReference type="Pfam" id="PF13847"/>
    </source>
</evidence>
<reference evidence="2" key="1">
    <citation type="journal article" date="2014" name="Front. Microbiol.">
        <title>High frequency of phylogenetically diverse reductive dehalogenase-homologous genes in deep subseafloor sedimentary metagenomes.</title>
        <authorList>
            <person name="Kawai M."/>
            <person name="Futagami T."/>
            <person name="Toyoda A."/>
            <person name="Takaki Y."/>
            <person name="Nishi S."/>
            <person name="Hori S."/>
            <person name="Arai W."/>
            <person name="Tsubouchi T."/>
            <person name="Morono Y."/>
            <person name="Uchiyama I."/>
            <person name="Ito T."/>
            <person name="Fujiyama A."/>
            <person name="Inagaki F."/>
            <person name="Takami H."/>
        </authorList>
    </citation>
    <scope>NUCLEOTIDE SEQUENCE</scope>
    <source>
        <strain evidence="2">Expedition CK06-06</strain>
    </source>
</reference>
<gene>
    <name evidence="2" type="ORF">S03H2_46604</name>
</gene>
<organism evidence="2">
    <name type="scientific">marine sediment metagenome</name>
    <dbReference type="NCBI Taxonomy" id="412755"/>
    <lineage>
        <taxon>unclassified sequences</taxon>
        <taxon>metagenomes</taxon>
        <taxon>ecological metagenomes</taxon>
    </lineage>
</organism>